<evidence type="ECO:0000313" key="3">
    <source>
        <dbReference type="Proteomes" id="UP000824120"/>
    </source>
</evidence>
<dbReference type="EMBL" id="JACXVP010000012">
    <property type="protein sequence ID" value="KAG5569999.1"/>
    <property type="molecule type" value="Genomic_DNA"/>
</dbReference>
<dbReference type="Proteomes" id="UP000824120">
    <property type="component" value="Chromosome 12"/>
</dbReference>
<sequence length="119" mass="13291">MEQPQVKPLYPPKKDQIAELVPYTLVKTYADRLRYNQAKNDVPISLTIAFTVNIKEHTQSVQELTKGKGNTNASSTQAVTKMSRQQQEQGEKQMNVAKKSGKKITATPPQVDPQVPVNN</sequence>
<evidence type="ECO:0000256" key="1">
    <source>
        <dbReference type="SAM" id="MobiDB-lite"/>
    </source>
</evidence>
<keyword evidence="3" id="KW-1185">Reference proteome</keyword>
<evidence type="ECO:0000313" key="2">
    <source>
        <dbReference type="EMBL" id="KAG5569999.1"/>
    </source>
</evidence>
<feature type="region of interest" description="Disordered" evidence="1">
    <location>
        <begin position="62"/>
        <end position="119"/>
    </location>
</feature>
<proteinExistence type="predicted"/>
<feature type="compositionally biased region" description="Low complexity" evidence="1">
    <location>
        <begin position="108"/>
        <end position="119"/>
    </location>
</feature>
<comment type="caution">
    <text evidence="2">The sequence shown here is derived from an EMBL/GenBank/DDBJ whole genome shotgun (WGS) entry which is preliminary data.</text>
</comment>
<accession>A0A9J5W3M8</accession>
<reference evidence="2 3" key="1">
    <citation type="submission" date="2020-09" db="EMBL/GenBank/DDBJ databases">
        <title>De no assembly of potato wild relative species, Solanum commersonii.</title>
        <authorList>
            <person name="Cho K."/>
        </authorList>
    </citation>
    <scope>NUCLEOTIDE SEQUENCE [LARGE SCALE GENOMIC DNA]</scope>
    <source>
        <strain evidence="2">LZ3.2</strain>
        <tissue evidence="2">Leaf</tissue>
    </source>
</reference>
<name>A0A9J5W3M8_SOLCO</name>
<gene>
    <name evidence="2" type="ORF">H5410_059765</name>
</gene>
<organism evidence="2 3">
    <name type="scientific">Solanum commersonii</name>
    <name type="common">Commerson's wild potato</name>
    <name type="synonym">Commerson's nightshade</name>
    <dbReference type="NCBI Taxonomy" id="4109"/>
    <lineage>
        <taxon>Eukaryota</taxon>
        <taxon>Viridiplantae</taxon>
        <taxon>Streptophyta</taxon>
        <taxon>Embryophyta</taxon>
        <taxon>Tracheophyta</taxon>
        <taxon>Spermatophyta</taxon>
        <taxon>Magnoliopsida</taxon>
        <taxon>eudicotyledons</taxon>
        <taxon>Gunneridae</taxon>
        <taxon>Pentapetalae</taxon>
        <taxon>asterids</taxon>
        <taxon>lamiids</taxon>
        <taxon>Solanales</taxon>
        <taxon>Solanaceae</taxon>
        <taxon>Solanoideae</taxon>
        <taxon>Solaneae</taxon>
        <taxon>Solanum</taxon>
    </lineage>
</organism>
<protein>
    <submittedName>
        <fullName evidence="2">Uncharacterized protein</fullName>
    </submittedName>
</protein>
<dbReference type="AlphaFoldDB" id="A0A9J5W3M8"/>
<feature type="compositionally biased region" description="Polar residues" evidence="1">
    <location>
        <begin position="62"/>
        <end position="88"/>
    </location>
</feature>